<keyword evidence="2" id="KW-1185">Reference proteome</keyword>
<sequence length="775" mass="82758">MHNATFLPHINTPTQPPTAADPNTKTGLKRLPSRESLAPIGYKPSCRKSGTITGTDKGANIGTSTRTGIRTRPTIISHTTTAIAKTSTTTTTSSIASSTTRSPFGRRDQNATSFTSKPTLKELGIGTGNMPYDTSSPPPSHANTNRPQMPSLSAAAARAMNRNPLTPKIASKTTQKPPTLAATTPANQRTQHTTAVNATEPSPFASQLSSNITPRSGSRQVRVDSANSTPNGTPSLERRETWDPRSSFGLPSPRFEGEAMRRPVFASVTPDPNSRERQDGHHGLDSKFFHASDAKPPRPTSASNKTAPSKGPTFFYANGNTIESKPSHSTSFTPVPSHSQDSLPSKFMYANGAPETRSTPTPPISRSSGSGVSLAPRTSTNRSGTSTPIGGHLPSHRPLSPEKLPSQVPTTSKANIPAPARPQLGPSPPGFRRSSTGPGLRPGGHSRQGSLAKIEQVPSAPKLASPQQSPEAFVPINVPSTPAPLTLASIIQAAEDFAENEGSASPGDEVRSGLQSPTKSVHSADPLSELVVNARRERKVQDLQITNASLEAINRTLERQLRKQTAEIRRFRRMSRTGLSLSSTTSPGRESLVAFSEQGIGIMDLSDLSEMSEAEAEAEAKEEEDSFDSDSGSGSGSLSPSVMAERDAKHRKRDEARLQLDLSKHQQLLVDSQKINQSIKRCLDWTEELINEGRKALEYNVRVSDVELGGRVLNPLEEEDDERPLTSDGASDGDGASEDAMTLTEKMLDASTILGGWSFEPQDRDSGIELPSDGG</sequence>
<proteinExistence type="predicted"/>
<dbReference type="EMBL" id="MU394313">
    <property type="protein sequence ID" value="KAI6086728.1"/>
    <property type="molecule type" value="Genomic_DNA"/>
</dbReference>
<dbReference type="Proteomes" id="UP001497680">
    <property type="component" value="Unassembled WGS sequence"/>
</dbReference>
<name>A0ACC0D1X6_9PEZI</name>
<reference evidence="1 2" key="1">
    <citation type="journal article" date="2022" name="New Phytol.">
        <title>Ecological generalism drives hyperdiversity of secondary metabolite gene clusters in xylarialean endophytes.</title>
        <authorList>
            <person name="Franco M.E.E."/>
            <person name="Wisecaver J.H."/>
            <person name="Arnold A.E."/>
            <person name="Ju Y.M."/>
            <person name="Slot J.C."/>
            <person name="Ahrendt S."/>
            <person name="Moore L.P."/>
            <person name="Eastman K.E."/>
            <person name="Scott K."/>
            <person name="Konkel Z."/>
            <person name="Mondo S.J."/>
            <person name="Kuo A."/>
            <person name="Hayes R.D."/>
            <person name="Haridas S."/>
            <person name="Andreopoulos B."/>
            <person name="Riley R."/>
            <person name="LaButti K."/>
            <person name="Pangilinan J."/>
            <person name="Lipzen A."/>
            <person name="Amirebrahimi M."/>
            <person name="Yan J."/>
            <person name="Adam C."/>
            <person name="Keymanesh K."/>
            <person name="Ng V."/>
            <person name="Louie K."/>
            <person name="Northen T."/>
            <person name="Drula E."/>
            <person name="Henrissat B."/>
            <person name="Hsieh H.M."/>
            <person name="Youens-Clark K."/>
            <person name="Lutzoni F."/>
            <person name="Miadlikowska J."/>
            <person name="Eastwood D.C."/>
            <person name="Hamelin R.C."/>
            <person name="Grigoriev I.V."/>
            <person name="U'Ren J.M."/>
        </authorList>
    </citation>
    <scope>NUCLEOTIDE SEQUENCE [LARGE SCALE GENOMIC DNA]</scope>
    <source>
        <strain evidence="1 2">ER1909</strain>
    </source>
</reference>
<gene>
    <name evidence="1" type="ORF">F4821DRAFT_237843</name>
</gene>
<protein>
    <submittedName>
        <fullName evidence="1">Uncharacterized protein</fullName>
    </submittedName>
</protein>
<comment type="caution">
    <text evidence="1">The sequence shown here is derived from an EMBL/GenBank/DDBJ whole genome shotgun (WGS) entry which is preliminary data.</text>
</comment>
<organism evidence="1 2">
    <name type="scientific">Hypoxylon rubiginosum</name>
    <dbReference type="NCBI Taxonomy" id="110542"/>
    <lineage>
        <taxon>Eukaryota</taxon>
        <taxon>Fungi</taxon>
        <taxon>Dikarya</taxon>
        <taxon>Ascomycota</taxon>
        <taxon>Pezizomycotina</taxon>
        <taxon>Sordariomycetes</taxon>
        <taxon>Xylariomycetidae</taxon>
        <taxon>Xylariales</taxon>
        <taxon>Hypoxylaceae</taxon>
        <taxon>Hypoxylon</taxon>
    </lineage>
</organism>
<evidence type="ECO:0000313" key="1">
    <source>
        <dbReference type="EMBL" id="KAI6086728.1"/>
    </source>
</evidence>
<evidence type="ECO:0000313" key="2">
    <source>
        <dbReference type="Proteomes" id="UP001497680"/>
    </source>
</evidence>
<accession>A0ACC0D1X6</accession>